<dbReference type="Pfam" id="PF08592">
    <property type="entry name" value="Anthrone_oxy"/>
    <property type="match status" value="1"/>
</dbReference>
<comment type="caution">
    <text evidence="2">The sequence shown here is derived from an EMBL/GenBank/DDBJ whole genome shotgun (WGS) entry which is preliminary data.</text>
</comment>
<keyword evidence="1" id="KW-1133">Transmembrane helix</keyword>
<accession>A0A2M9CY02</accession>
<evidence type="ECO:0000256" key="1">
    <source>
        <dbReference type="SAM" id="Phobius"/>
    </source>
</evidence>
<dbReference type="AlphaFoldDB" id="A0A2M9CY02"/>
<evidence type="ECO:0000313" key="2">
    <source>
        <dbReference type="EMBL" id="PJJ76806.1"/>
    </source>
</evidence>
<keyword evidence="1" id="KW-0472">Membrane</keyword>
<protein>
    <submittedName>
        <fullName evidence="2">Putative membrane protein</fullName>
    </submittedName>
</protein>
<dbReference type="OrthoDB" id="4827927at2"/>
<reference evidence="2 3" key="1">
    <citation type="submission" date="2017-11" db="EMBL/GenBank/DDBJ databases">
        <title>Genomic Encyclopedia of Archaeal and Bacterial Type Strains, Phase II (KMG-II): From Individual Species to Whole Genera.</title>
        <authorList>
            <person name="Goeker M."/>
        </authorList>
    </citation>
    <scope>NUCLEOTIDE SEQUENCE [LARGE SCALE GENOMIC DNA]</scope>
    <source>
        <strain evidence="2 3">DSM 25478</strain>
    </source>
</reference>
<dbReference type="InterPro" id="IPR013901">
    <property type="entry name" value="Anthrone_oxy"/>
</dbReference>
<proteinExistence type="predicted"/>
<evidence type="ECO:0000313" key="3">
    <source>
        <dbReference type="Proteomes" id="UP000231693"/>
    </source>
</evidence>
<gene>
    <name evidence="2" type="ORF">CLV28_0007</name>
</gene>
<name>A0A2M9CY02_9CELL</name>
<keyword evidence="3" id="KW-1185">Reference proteome</keyword>
<feature type="transmembrane region" description="Helical" evidence="1">
    <location>
        <begin position="58"/>
        <end position="82"/>
    </location>
</feature>
<keyword evidence="1" id="KW-0812">Transmembrane</keyword>
<dbReference type="EMBL" id="PGFE01000001">
    <property type="protein sequence ID" value="PJJ76806.1"/>
    <property type="molecule type" value="Genomic_DNA"/>
</dbReference>
<dbReference type="RefSeq" id="WP_100421297.1">
    <property type="nucleotide sequence ID" value="NZ_BOOX01000015.1"/>
</dbReference>
<feature type="transmembrane region" description="Helical" evidence="1">
    <location>
        <begin position="6"/>
        <end position="32"/>
    </location>
</feature>
<organism evidence="2 3">
    <name type="scientific">Sediminihabitans luteus</name>
    <dbReference type="NCBI Taxonomy" id="1138585"/>
    <lineage>
        <taxon>Bacteria</taxon>
        <taxon>Bacillati</taxon>
        <taxon>Actinomycetota</taxon>
        <taxon>Actinomycetes</taxon>
        <taxon>Micrococcales</taxon>
        <taxon>Cellulomonadaceae</taxon>
        <taxon>Sediminihabitans</taxon>
    </lineage>
</organism>
<sequence>MVAQVVAVLVVVLAAVGTGVVAGVFFAFSAVVMPALRRSSPALAAGAMRAVNHAAVRWPLLVALFGTGLAVVVAPVLVVVAADDGGPVLGWVIAGAVVYVAGGVGVTIAGNVPLNNRIDRVEIGEARAFWPEYAERWTAWNDIRTASCVVACVLLVTSLVA</sequence>
<feature type="transmembrane region" description="Helical" evidence="1">
    <location>
        <begin position="88"/>
        <end position="110"/>
    </location>
</feature>
<dbReference type="Proteomes" id="UP000231693">
    <property type="component" value="Unassembled WGS sequence"/>
</dbReference>